<evidence type="ECO:0000256" key="6">
    <source>
        <dbReference type="ARBA" id="ARBA00023180"/>
    </source>
</evidence>
<feature type="chain" id="PRO_5046610340" description="peptidylglycine monooxygenase" evidence="9">
    <location>
        <begin position="23"/>
        <end position="448"/>
    </location>
</feature>
<dbReference type="InterPro" id="IPR008977">
    <property type="entry name" value="PHM/PNGase_F_dom_sf"/>
</dbReference>
<dbReference type="PANTHER" id="PTHR10680:SF14">
    <property type="entry name" value="PEPTIDYL-GLYCINE ALPHA-AMIDATING MONOOXYGENASE"/>
    <property type="match status" value="1"/>
</dbReference>
<comment type="cofactor">
    <cofactor evidence="1">
        <name>Cu(2+)</name>
        <dbReference type="ChEBI" id="CHEBI:29036"/>
    </cofactor>
</comment>
<feature type="region of interest" description="Disordered" evidence="8">
    <location>
        <begin position="363"/>
        <end position="404"/>
    </location>
</feature>
<evidence type="ECO:0000256" key="8">
    <source>
        <dbReference type="SAM" id="MobiDB-lite"/>
    </source>
</evidence>
<accession>A0ABP0FFH9</accession>
<name>A0ABP0FFH9_CLALP</name>
<dbReference type="Gene3D" id="2.60.120.310">
    <property type="entry name" value="Copper type II, ascorbate-dependent monooxygenase, N-terminal domain"/>
    <property type="match status" value="1"/>
</dbReference>
<dbReference type="Gene3D" id="2.60.120.230">
    <property type="match status" value="1"/>
</dbReference>
<dbReference type="Pfam" id="PF01082">
    <property type="entry name" value="Cu2_monooxygen"/>
    <property type="match status" value="1"/>
</dbReference>
<keyword evidence="6" id="KW-0325">Glycoprotein</keyword>
<dbReference type="EC" id="1.14.17.3" evidence="2"/>
<keyword evidence="5" id="KW-1015">Disulfide bond</keyword>
<evidence type="ECO:0000259" key="11">
    <source>
        <dbReference type="Pfam" id="PF03712"/>
    </source>
</evidence>
<gene>
    <name evidence="12" type="ORF">CVLEPA_LOCUS6622</name>
</gene>
<evidence type="ECO:0000256" key="7">
    <source>
        <dbReference type="ARBA" id="ARBA00048431"/>
    </source>
</evidence>
<dbReference type="InterPro" id="IPR000323">
    <property type="entry name" value="Cu2_ascorb_mOase_N"/>
</dbReference>
<dbReference type="Proteomes" id="UP001642483">
    <property type="component" value="Unassembled WGS sequence"/>
</dbReference>
<feature type="signal peptide" evidence="9">
    <location>
        <begin position="1"/>
        <end position="22"/>
    </location>
</feature>
<dbReference type="Pfam" id="PF03712">
    <property type="entry name" value="Cu2_monoox_C"/>
    <property type="match status" value="1"/>
</dbReference>
<evidence type="ECO:0000256" key="1">
    <source>
        <dbReference type="ARBA" id="ARBA00001973"/>
    </source>
</evidence>
<organism evidence="12 13">
    <name type="scientific">Clavelina lepadiformis</name>
    <name type="common">Light-bulb sea squirt</name>
    <name type="synonym">Ascidia lepadiformis</name>
    <dbReference type="NCBI Taxonomy" id="159417"/>
    <lineage>
        <taxon>Eukaryota</taxon>
        <taxon>Metazoa</taxon>
        <taxon>Chordata</taxon>
        <taxon>Tunicata</taxon>
        <taxon>Ascidiacea</taxon>
        <taxon>Aplousobranchia</taxon>
        <taxon>Clavelinidae</taxon>
        <taxon>Clavelina</taxon>
    </lineage>
</organism>
<evidence type="ECO:0000256" key="2">
    <source>
        <dbReference type="ARBA" id="ARBA00012689"/>
    </source>
</evidence>
<comment type="catalytic activity">
    <reaction evidence="7">
        <text>a [peptide]-C-terminal glycine + 2 L-ascorbate + O2 = a [peptide]-C-terminal (2S)-2-hydroxyglycine + 2 monodehydro-L-ascorbate radical + H2O</text>
        <dbReference type="Rhea" id="RHEA:21452"/>
        <dbReference type="Rhea" id="RHEA-COMP:13486"/>
        <dbReference type="Rhea" id="RHEA-COMP:15321"/>
        <dbReference type="ChEBI" id="CHEBI:15377"/>
        <dbReference type="ChEBI" id="CHEBI:15379"/>
        <dbReference type="ChEBI" id="CHEBI:38290"/>
        <dbReference type="ChEBI" id="CHEBI:59513"/>
        <dbReference type="ChEBI" id="CHEBI:137000"/>
        <dbReference type="ChEBI" id="CHEBI:142768"/>
        <dbReference type="EC" id="1.14.17.3"/>
    </reaction>
</comment>
<reference evidence="12 13" key="1">
    <citation type="submission" date="2024-02" db="EMBL/GenBank/DDBJ databases">
        <authorList>
            <person name="Daric V."/>
            <person name="Darras S."/>
        </authorList>
    </citation>
    <scope>NUCLEOTIDE SEQUENCE [LARGE SCALE GENOMIC DNA]</scope>
</reference>
<evidence type="ECO:0000256" key="5">
    <source>
        <dbReference type="ARBA" id="ARBA00023157"/>
    </source>
</evidence>
<dbReference type="InterPro" id="IPR014784">
    <property type="entry name" value="Cu2_ascorb_mOase-like_C"/>
</dbReference>
<protein>
    <recommendedName>
        <fullName evidence="2">peptidylglycine monooxygenase</fullName>
        <ecNumber evidence="2">1.14.17.3</ecNumber>
    </recommendedName>
</protein>
<dbReference type="InterPro" id="IPR024548">
    <property type="entry name" value="Cu2_monoox_C"/>
</dbReference>
<evidence type="ECO:0000313" key="13">
    <source>
        <dbReference type="Proteomes" id="UP001642483"/>
    </source>
</evidence>
<dbReference type="PRINTS" id="PR00790">
    <property type="entry name" value="PAMONOXGNASE"/>
</dbReference>
<evidence type="ECO:0000259" key="10">
    <source>
        <dbReference type="Pfam" id="PF01082"/>
    </source>
</evidence>
<keyword evidence="13" id="KW-1185">Reference proteome</keyword>
<evidence type="ECO:0000256" key="9">
    <source>
        <dbReference type="SAM" id="SignalP"/>
    </source>
</evidence>
<dbReference type="InterPro" id="IPR000720">
    <property type="entry name" value="PHM/PAL"/>
</dbReference>
<dbReference type="SUPFAM" id="SSF49742">
    <property type="entry name" value="PHM/PNGase F"/>
    <property type="match status" value="2"/>
</dbReference>
<evidence type="ECO:0000256" key="4">
    <source>
        <dbReference type="ARBA" id="ARBA00022729"/>
    </source>
</evidence>
<keyword evidence="4 9" id="KW-0732">Signal</keyword>
<dbReference type="EMBL" id="CAWYQH010000046">
    <property type="protein sequence ID" value="CAK8677220.1"/>
    <property type="molecule type" value="Genomic_DNA"/>
</dbReference>
<evidence type="ECO:0000256" key="3">
    <source>
        <dbReference type="ARBA" id="ARBA00022723"/>
    </source>
</evidence>
<evidence type="ECO:0000313" key="12">
    <source>
        <dbReference type="EMBL" id="CAK8677220.1"/>
    </source>
</evidence>
<dbReference type="PANTHER" id="PTHR10680">
    <property type="entry name" value="PEPTIDYL-GLYCINE ALPHA-AMIDATING MONOOXYGENASE"/>
    <property type="match status" value="1"/>
</dbReference>
<sequence length="448" mass="49752">MSVARYSCLVLILLATASMLSADHLHDLLQDSSRNHLKSKFKRSPSTFGDTCSRKTNRVDDDTTTMDVTFPRASIKHSDQYLCTSQKVPFNGEESYIVKFNPIASMNISHHMLVYGCQDAGSNEKFWDCGRRSVCSGKHTILYAWARNAPSLDMPDGLGFRFFVFSRIGGDSGYNYLILQMHYVNPTKPGEYDCSGFSATITTLKQNYYAGIYLLGSPWISIPAHSPMSTVDISCPNTATASIHVFAFRTHAHDFGQVITGYRYRNGIYKMIGKGNPQWPHAFYPRVGGAIDIEPGDTIIARCTYRNDQDRVVHQGMGGGDEMCNFYMMYYTADVSLVNKDLECWGNMYPRIKFPPNANDPAPYPGYAGADSDKAIRAGESNPHHQDVESTRDPGNAVNEGLSQVPGTSSDVVFDQLWPAALSGVGQVGGVAVDWRRGVYVFHRAERV</sequence>
<keyword evidence="3" id="KW-0479">Metal-binding</keyword>
<dbReference type="InterPro" id="IPR036939">
    <property type="entry name" value="Cu2_ascorb_mOase_N_sf"/>
</dbReference>
<feature type="compositionally biased region" description="Basic and acidic residues" evidence="8">
    <location>
        <begin position="371"/>
        <end position="392"/>
    </location>
</feature>
<feature type="domain" description="Copper type II ascorbate-dependent monooxygenase C-terminal" evidence="11">
    <location>
        <begin position="209"/>
        <end position="333"/>
    </location>
</feature>
<comment type="caution">
    <text evidence="12">The sequence shown here is derived from an EMBL/GenBank/DDBJ whole genome shotgun (WGS) entry which is preliminary data.</text>
</comment>
<feature type="domain" description="Copper type II ascorbate-dependent monooxygenase N-terminal" evidence="10">
    <location>
        <begin position="68"/>
        <end position="188"/>
    </location>
</feature>
<proteinExistence type="predicted"/>